<dbReference type="AlphaFoldDB" id="A0A7S3V506"/>
<sequence>MTTFNTSQIPVEVNPTAIAFEKQLGAKEALSSLTAGIPEMDDSSDTSSLTSASTEATSMDVDEDKSNITPSTKQLKMLIWERLYNATKEKQLDGKQRRLEIEENIAKKHTIPDFSTSKKMSIPEAEEFYRKALRRAMERDEKLAKMRELETFDFGKKISLF</sequence>
<feature type="region of interest" description="Disordered" evidence="1">
    <location>
        <begin position="35"/>
        <end position="68"/>
    </location>
</feature>
<organism evidence="2">
    <name type="scientific">Chaetoceros debilis</name>
    <dbReference type="NCBI Taxonomy" id="122233"/>
    <lineage>
        <taxon>Eukaryota</taxon>
        <taxon>Sar</taxon>
        <taxon>Stramenopiles</taxon>
        <taxon>Ochrophyta</taxon>
        <taxon>Bacillariophyta</taxon>
        <taxon>Coscinodiscophyceae</taxon>
        <taxon>Chaetocerotophycidae</taxon>
        <taxon>Chaetocerotales</taxon>
        <taxon>Chaetocerotaceae</taxon>
        <taxon>Chaetoceros</taxon>
    </lineage>
</organism>
<proteinExistence type="predicted"/>
<name>A0A7S3V506_9STRA</name>
<accession>A0A7S3V506</accession>
<evidence type="ECO:0000256" key="1">
    <source>
        <dbReference type="SAM" id="MobiDB-lite"/>
    </source>
</evidence>
<protein>
    <submittedName>
        <fullName evidence="2">Uncharacterized protein</fullName>
    </submittedName>
</protein>
<feature type="compositionally biased region" description="Low complexity" evidence="1">
    <location>
        <begin position="45"/>
        <end position="58"/>
    </location>
</feature>
<reference evidence="2" key="1">
    <citation type="submission" date="2021-01" db="EMBL/GenBank/DDBJ databases">
        <authorList>
            <person name="Corre E."/>
            <person name="Pelletier E."/>
            <person name="Niang G."/>
            <person name="Scheremetjew M."/>
            <person name="Finn R."/>
            <person name="Kale V."/>
            <person name="Holt S."/>
            <person name="Cochrane G."/>
            <person name="Meng A."/>
            <person name="Brown T."/>
            <person name="Cohen L."/>
        </authorList>
    </citation>
    <scope>NUCLEOTIDE SEQUENCE</scope>
    <source>
        <strain evidence="2">MM31A-1</strain>
    </source>
</reference>
<dbReference type="EMBL" id="HBIO01003129">
    <property type="protein sequence ID" value="CAE0457283.1"/>
    <property type="molecule type" value="Transcribed_RNA"/>
</dbReference>
<gene>
    <name evidence="2" type="ORF">CDEB00056_LOCUS2124</name>
</gene>
<evidence type="ECO:0000313" key="2">
    <source>
        <dbReference type="EMBL" id="CAE0457283.1"/>
    </source>
</evidence>